<reference evidence="1 2" key="1">
    <citation type="submission" date="2021-06" db="EMBL/GenBank/DDBJ databases">
        <title>Caerostris extrusa draft genome.</title>
        <authorList>
            <person name="Kono N."/>
            <person name="Arakawa K."/>
        </authorList>
    </citation>
    <scope>NUCLEOTIDE SEQUENCE [LARGE SCALE GENOMIC DNA]</scope>
</reference>
<dbReference type="AlphaFoldDB" id="A0AAV4TDS6"/>
<keyword evidence="2" id="KW-1185">Reference proteome</keyword>
<gene>
    <name evidence="1" type="ORF">CEXT_596321</name>
</gene>
<evidence type="ECO:0000313" key="1">
    <source>
        <dbReference type="EMBL" id="GIY44245.1"/>
    </source>
</evidence>
<evidence type="ECO:0000313" key="2">
    <source>
        <dbReference type="Proteomes" id="UP001054945"/>
    </source>
</evidence>
<accession>A0AAV4TDS6</accession>
<protein>
    <submittedName>
        <fullName evidence="1">Uncharacterized protein</fullName>
    </submittedName>
</protein>
<name>A0AAV4TDS6_CAEEX</name>
<dbReference type="EMBL" id="BPLR01011113">
    <property type="protein sequence ID" value="GIY44245.1"/>
    <property type="molecule type" value="Genomic_DNA"/>
</dbReference>
<dbReference type="Proteomes" id="UP001054945">
    <property type="component" value="Unassembled WGS sequence"/>
</dbReference>
<proteinExistence type="predicted"/>
<organism evidence="1 2">
    <name type="scientific">Caerostris extrusa</name>
    <name type="common">Bark spider</name>
    <name type="synonym">Caerostris bankana</name>
    <dbReference type="NCBI Taxonomy" id="172846"/>
    <lineage>
        <taxon>Eukaryota</taxon>
        <taxon>Metazoa</taxon>
        <taxon>Ecdysozoa</taxon>
        <taxon>Arthropoda</taxon>
        <taxon>Chelicerata</taxon>
        <taxon>Arachnida</taxon>
        <taxon>Araneae</taxon>
        <taxon>Araneomorphae</taxon>
        <taxon>Entelegynae</taxon>
        <taxon>Araneoidea</taxon>
        <taxon>Araneidae</taxon>
        <taxon>Caerostris</taxon>
    </lineage>
</organism>
<sequence length="134" mass="15171">MKGNTFNKSVSLPDCTEINLFVACATFYGFISRKRGNEVSFLCAPTSMSFERDSDKDGNGLETVRMGYKKSSLRWTFPYTRLTTKLRLRRQIRYNRNLATLVEPSSEKPTLLFKKRGPSCLLGCKGRQGKAAPD</sequence>
<comment type="caution">
    <text evidence="1">The sequence shown here is derived from an EMBL/GenBank/DDBJ whole genome shotgun (WGS) entry which is preliminary data.</text>
</comment>